<feature type="transmembrane region" description="Helical" evidence="10">
    <location>
        <begin position="47"/>
        <end position="69"/>
    </location>
</feature>
<evidence type="ECO:0000256" key="1">
    <source>
        <dbReference type="ARBA" id="ARBA00004651"/>
    </source>
</evidence>
<evidence type="ECO:0000256" key="10">
    <source>
        <dbReference type="SAM" id="Phobius"/>
    </source>
</evidence>
<evidence type="ECO:0000256" key="4">
    <source>
        <dbReference type="ARBA" id="ARBA00022692"/>
    </source>
</evidence>
<gene>
    <name evidence="11" type="ORF">TSAR_007072</name>
</gene>
<name>A0A232FNG9_9HYME</name>
<accession>A0A232FNG9</accession>
<keyword evidence="3" id="KW-0716">Sensory transduction</keyword>
<feature type="transmembrane region" description="Helical" evidence="10">
    <location>
        <begin position="136"/>
        <end position="162"/>
    </location>
</feature>
<evidence type="ECO:0000256" key="7">
    <source>
        <dbReference type="ARBA" id="ARBA00023136"/>
    </source>
</evidence>
<keyword evidence="7 10" id="KW-0472">Membrane</keyword>
<keyword evidence="2" id="KW-1003">Cell membrane</keyword>
<dbReference type="AlphaFoldDB" id="A0A232FNG9"/>
<evidence type="ECO:0000256" key="2">
    <source>
        <dbReference type="ARBA" id="ARBA00022475"/>
    </source>
</evidence>
<keyword evidence="9" id="KW-0807">Transducer</keyword>
<keyword evidence="8" id="KW-0675">Receptor</keyword>
<dbReference type="Proteomes" id="UP000215335">
    <property type="component" value="Unassembled WGS sequence"/>
</dbReference>
<comment type="subcellular location">
    <subcellularLocation>
        <location evidence="1">Cell membrane</location>
        <topology evidence="1">Multi-pass membrane protein</topology>
    </subcellularLocation>
</comment>
<evidence type="ECO:0000313" key="11">
    <source>
        <dbReference type="EMBL" id="OXU32296.1"/>
    </source>
</evidence>
<keyword evidence="5" id="KW-0552">Olfaction</keyword>
<comment type="caution">
    <text evidence="11">The sequence shown here is derived from an EMBL/GenBank/DDBJ whole genome shotgun (WGS) entry which is preliminary data.</text>
</comment>
<evidence type="ECO:0000256" key="3">
    <source>
        <dbReference type="ARBA" id="ARBA00022606"/>
    </source>
</evidence>
<sequence length="201" mass="23269">MSVFALAPYACLPNFGPVSMNILFPLNAARRKQLPAPAEYFVDEEKYFYTLFLHGMICYIFVPILYVNIDSMYACIMHHTVGLVGIVTYRLQYIIDLEVTSYQEYYANNLEIRKRLKRSITLHKEFIEFAEKKETTYSLCFMIVMFVNLFAMIFTAACGYSFRVSRGNKRIMQIMMIRCSQPCQLTAGSLLVLNIENFGAL</sequence>
<evidence type="ECO:0008006" key="13">
    <source>
        <dbReference type="Google" id="ProtNLM"/>
    </source>
</evidence>
<dbReference type="GO" id="GO:0004984">
    <property type="term" value="F:olfactory receptor activity"/>
    <property type="evidence" value="ECO:0007669"/>
    <property type="project" value="InterPro"/>
</dbReference>
<organism evidence="11 12">
    <name type="scientific">Trichomalopsis sarcophagae</name>
    <dbReference type="NCBI Taxonomy" id="543379"/>
    <lineage>
        <taxon>Eukaryota</taxon>
        <taxon>Metazoa</taxon>
        <taxon>Ecdysozoa</taxon>
        <taxon>Arthropoda</taxon>
        <taxon>Hexapoda</taxon>
        <taxon>Insecta</taxon>
        <taxon>Pterygota</taxon>
        <taxon>Neoptera</taxon>
        <taxon>Endopterygota</taxon>
        <taxon>Hymenoptera</taxon>
        <taxon>Apocrita</taxon>
        <taxon>Proctotrupomorpha</taxon>
        <taxon>Chalcidoidea</taxon>
        <taxon>Pteromalidae</taxon>
        <taxon>Pteromalinae</taxon>
        <taxon>Trichomalopsis</taxon>
    </lineage>
</organism>
<dbReference type="InterPro" id="IPR004117">
    <property type="entry name" value="7tm6_olfct_rcpt"/>
</dbReference>
<keyword evidence="12" id="KW-1185">Reference proteome</keyword>
<evidence type="ECO:0000256" key="6">
    <source>
        <dbReference type="ARBA" id="ARBA00022989"/>
    </source>
</evidence>
<evidence type="ECO:0000256" key="8">
    <source>
        <dbReference type="ARBA" id="ARBA00023170"/>
    </source>
</evidence>
<dbReference type="PANTHER" id="PTHR21137">
    <property type="entry name" value="ODORANT RECEPTOR"/>
    <property type="match status" value="1"/>
</dbReference>
<keyword evidence="4 10" id="KW-0812">Transmembrane</keyword>
<protein>
    <recommendedName>
        <fullName evidence="13">Odorant receptor</fullName>
    </recommendedName>
</protein>
<evidence type="ECO:0000313" key="12">
    <source>
        <dbReference type="Proteomes" id="UP000215335"/>
    </source>
</evidence>
<evidence type="ECO:0000256" key="5">
    <source>
        <dbReference type="ARBA" id="ARBA00022725"/>
    </source>
</evidence>
<dbReference type="GO" id="GO:0007165">
    <property type="term" value="P:signal transduction"/>
    <property type="evidence" value="ECO:0007669"/>
    <property type="project" value="UniProtKB-KW"/>
</dbReference>
<keyword evidence="6 10" id="KW-1133">Transmembrane helix</keyword>
<dbReference type="PANTHER" id="PTHR21137:SF35">
    <property type="entry name" value="ODORANT RECEPTOR 19A-RELATED"/>
    <property type="match status" value="1"/>
</dbReference>
<evidence type="ECO:0000256" key="9">
    <source>
        <dbReference type="ARBA" id="ARBA00023224"/>
    </source>
</evidence>
<dbReference type="GO" id="GO:0005549">
    <property type="term" value="F:odorant binding"/>
    <property type="evidence" value="ECO:0007669"/>
    <property type="project" value="InterPro"/>
</dbReference>
<dbReference type="GO" id="GO:0005886">
    <property type="term" value="C:plasma membrane"/>
    <property type="evidence" value="ECO:0007669"/>
    <property type="project" value="UniProtKB-SubCell"/>
</dbReference>
<proteinExistence type="predicted"/>
<dbReference type="EMBL" id="NNAY01000002">
    <property type="protein sequence ID" value="OXU32296.1"/>
    <property type="molecule type" value="Genomic_DNA"/>
</dbReference>
<reference evidence="11 12" key="1">
    <citation type="journal article" date="2017" name="Curr. Biol.">
        <title>The Evolution of Venom by Co-option of Single-Copy Genes.</title>
        <authorList>
            <person name="Martinson E.O."/>
            <person name="Mrinalini"/>
            <person name="Kelkar Y.D."/>
            <person name="Chang C.H."/>
            <person name="Werren J.H."/>
        </authorList>
    </citation>
    <scope>NUCLEOTIDE SEQUENCE [LARGE SCALE GENOMIC DNA]</scope>
    <source>
        <strain evidence="11 12">Alberta</strain>
        <tissue evidence="11">Whole body</tissue>
    </source>
</reference>